<dbReference type="InterPro" id="IPR023393">
    <property type="entry name" value="START-like_dom_sf"/>
</dbReference>
<evidence type="ECO:0000313" key="1">
    <source>
        <dbReference type="EMBL" id="GIO28572.1"/>
    </source>
</evidence>
<dbReference type="EMBL" id="BORP01000007">
    <property type="protein sequence ID" value="GIO28572.1"/>
    <property type="molecule type" value="Genomic_DNA"/>
</dbReference>
<keyword evidence="2" id="KW-1185">Reference proteome</keyword>
<proteinExistence type="predicted"/>
<name>A0A920C9J0_9BACI</name>
<dbReference type="SUPFAM" id="SSF55961">
    <property type="entry name" value="Bet v1-like"/>
    <property type="match status" value="1"/>
</dbReference>
<dbReference type="AlphaFoldDB" id="A0A920C9J0"/>
<organism evidence="1 2">
    <name type="scientific">Ornithinibacillus bavariensis</name>
    <dbReference type="NCBI Taxonomy" id="545502"/>
    <lineage>
        <taxon>Bacteria</taxon>
        <taxon>Bacillati</taxon>
        <taxon>Bacillota</taxon>
        <taxon>Bacilli</taxon>
        <taxon>Bacillales</taxon>
        <taxon>Bacillaceae</taxon>
        <taxon>Ornithinibacillus</taxon>
    </lineage>
</organism>
<gene>
    <name evidence="1" type="ORF">J43TS3_31830</name>
</gene>
<accession>A0A920C9J0</accession>
<protein>
    <submittedName>
        <fullName evidence="1">Uncharacterized protein</fullName>
    </submittedName>
</protein>
<sequence>MGDTVTFEATHFGVKQKLTAKVIKMDKPHEFIDIMVKGAFHSFMHTHRFIEELDGTLMIDYFQYKSPFGVIGKIADRLFFGKIHENIYCFSSGRIEEDC</sequence>
<dbReference type="Proteomes" id="UP000676917">
    <property type="component" value="Unassembled WGS sequence"/>
</dbReference>
<reference evidence="1" key="1">
    <citation type="submission" date="2021-03" db="EMBL/GenBank/DDBJ databases">
        <title>Antimicrobial resistance genes in bacteria isolated from Japanese honey, and their potential for conferring macrolide and lincosamide resistance in the American foulbrood pathogen Paenibacillus larvae.</title>
        <authorList>
            <person name="Okamoto M."/>
            <person name="Kumagai M."/>
            <person name="Kanamori H."/>
            <person name="Takamatsu D."/>
        </authorList>
    </citation>
    <scope>NUCLEOTIDE SEQUENCE</scope>
    <source>
        <strain evidence="1">J43TS3</strain>
    </source>
</reference>
<comment type="caution">
    <text evidence="1">The sequence shown here is derived from an EMBL/GenBank/DDBJ whole genome shotgun (WGS) entry which is preliminary data.</text>
</comment>
<evidence type="ECO:0000313" key="2">
    <source>
        <dbReference type="Proteomes" id="UP000676917"/>
    </source>
</evidence>
<dbReference type="Gene3D" id="3.30.530.20">
    <property type="match status" value="1"/>
</dbReference>